<proteinExistence type="predicted"/>
<sequence>MSSADLKKNLGAWADSFAEFADIARTLASVPEDVRFKRYVEVVNKVAHGTDA</sequence>
<reference evidence="1 2" key="1">
    <citation type="submission" date="2018-05" db="EMBL/GenBank/DDBJ databases">
        <authorList>
            <consortium name="IHU Genomes"/>
        </authorList>
    </citation>
    <scope>NUCLEOTIDE SEQUENCE [LARGE SCALE GENOMIC DNA]</scope>
    <source>
        <strain evidence="1 2">P7336</strain>
    </source>
</reference>
<dbReference type="Proteomes" id="UP000252015">
    <property type="component" value="Unassembled WGS sequence"/>
</dbReference>
<name>A0A375YVX2_MYCSH</name>
<evidence type="ECO:0000313" key="1">
    <source>
        <dbReference type="EMBL" id="SRX92987.1"/>
    </source>
</evidence>
<evidence type="ECO:0000313" key="2">
    <source>
        <dbReference type="Proteomes" id="UP000252015"/>
    </source>
</evidence>
<protein>
    <submittedName>
        <fullName evidence="1">Uncharacterized protein</fullName>
    </submittedName>
</protein>
<dbReference type="EMBL" id="UEGW01000001">
    <property type="protein sequence ID" value="SRX92987.1"/>
    <property type="molecule type" value="Genomic_DNA"/>
</dbReference>
<organism evidence="1 2">
    <name type="scientific">Mycobacterium shimoidei</name>
    <dbReference type="NCBI Taxonomy" id="29313"/>
    <lineage>
        <taxon>Bacteria</taxon>
        <taxon>Bacillati</taxon>
        <taxon>Actinomycetota</taxon>
        <taxon>Actinomycetes</taxon>
        <taxon>Mycobacteriales</taxon>
        <taxon>Mycobacteriaceae</taxon>
        <taxon>Mycobacterium</taxon>
    </lineage>
</organism>
<dbReference type="AlphaFoldDB" id="A0A375YVX2"/>
<keyword evidence="2" id="KW-1185">Reference proteome</keyword>
<accession>A0A375YVX2</accession>
<gene>
    <name evidence="1" type="ORF">MSP7336_01216</name>
</gene>